<keyword evidence="6" id="KW-1185">Reference proteome</keyword>
<dbReference type="EMBL" id="BDCO01000002">
    <property type="protein sequence ID" value="GAT32584.1"/>
    <property type="molecule type" value="Genomic_DNA"/>
</dbReference>
<gene>
    <name evidence="5" type="ORF">TSACC_2983</name>
</gene>
<dbReference type="SUPFAM" id="SSF53822">
    <property type="entry name" value="Periplasmic binding protein-like I"/>
    <property type="match status" value="1"/>
</dbReference>
<dbReference type="InterPro" id="IPR036388">
    <property type="entry name" value="WH-like_DNA-bd_sf"/>
</dbReference>
<dbReference type="STRING" id="690879.TSACC_2983"/>
<keyword evidence="2 5" id="KW-0238">DNA-binding</keyword>
<dbReference type="InParanoid" id="A0A146G6M1"/>
<dbReference type="Pfam" id="PF13377">
    <property type="entry name" value="Peripla_BP_3"/>
    <property type="match status" value="1"/>
</dbReference>
<feature type="domain" description="HTH gntR-type" evidence="4">
    <location>
        <begin position="4"/>
        <end position="72"/>
    </location>
</feature>
<sequence length="625" mass="70347">MSYGVILSDSVQTLRRWLESSNLSPGNRLPSERVLARELGLKHNAINRAMSRLLGEGVVRRDGYKLFYAGSEKPLESRFACDLVIARRSFFTKGYMKLAKELCIDLRIHPYDSGGEALSYFYQLDTPETECVIFEPPHLMTVSLWEPAVRKLLSHDIPAISVRQAAPGLPCVDPDYTRAVELAVSHLRDNGHQEMGLLTISPRSESAREILSAWKSLRLQKGLAATARRIAYYSDGREDDIQMIVEKLDSDWRGVSTLVIYAEHDPIVPHLLERLSRKGLRVPQDLAVVCIGDLPHLAVTNPPVTTISFDAPLMQEVIFGLAQRLTRRRQDLRSHSSAPRIRVQPHLIRRASTDAPGPMPVRTASASRRADVLTADLAAAPSGSTEDFTRMLNRRYPLTSNANESRFEQIDIEAFVNRPLNFRKGWLGDLPLTNFATGRHKIHGVPFQVLGGHAREDCGVIVFRSTSNKTGNSRVLPSRLRIPIDTTALAIYILHGCGYSRYLSPFAQYDFYAGRRHLGSVPLVSLGYPPPDGDTRNFEKEAMKANIQDWWSDFPHLDFPHAWRAPVMEGKTEYLDRNVYLYTLEWRNPFPGRTITHMEIAVDAEKPTTLGVLAVSALRPEPEED</sequence>
<dbReference type="Gene3D" id="1.10.10.10">
    <property type="entry name" value="Winged helix-like DNA-binding domain superfamily/Winged helix DNA-binding domain"/>
    <property type="match status" value="1"/>
</dbReference>
<dbReference type="InterPro" id="IPR028082">
    <property type="entry name" value="Peripla_BP_I"/>
</dbReference>
<dbReference type="AlphaFoldDB" id="A0A146G6M1"/>
<proteinExistence type="predicted"/>
<dbReference type="InterPro" id="IPR036390">
    <property type="entry name" value="WH_DNA-bd_sf"/>
</dbReference>
<dbReference type="PANTHER" id="PTHR30146:SF153">
    <property type="entry name" value="LACTOSE OPERON REPRESSOR"/>
    <property type="match status" value="1"/>
</dbReference>
<evidence type="ECO:0000313" key="6">
    <source>
        <dbReference type="Proteomes" id="UP000076023"/>
    </source>
</evidence>
<keyword evidence="3" id="KW-0804">Transcription</keyword>
<dbReference type="Gene3D" id="3.40.50.2300">
    <property type="match status" value="2"/>
</dbReference>
<dbReference type="CDD" id="cd06267">
    <property type="entry name" value="PBP1_LacI_sugar_binding-like"/>
    <property type="match status" value="1"/>
</dbReference>
<dbReference type="SUPFAM" id="SSF46785">
    <property type="entry name" value="Winged helix' DNA-binding domain"/>
    <property type="match status" value="1"/>
</dbReference>
<comment type="caution">
    <text evidence="5">The sequence shown here is derived from an EMBL/GenBank/DDBJ whole genome shotgun (WGS) entry which is preliminary data.</text>
</comment>
<dbReference type="Proteomes" id="UP000076023">
    <property type="component" value="Unassembled WGS sequence"/>
</dbReference>
<protein>
    <submittedName>
        <fullName evidence="5">DNA-binding transcriptional regulator, LacI/PurR family</fullName>
    </submittedName>
</protein>
<accession>A0A146G6M1</accession>
<keyword evidence="1" id="KW-0805">Transcription regulation</keyword>
<reference evidence="6" key="1">
    <citation type="journal article" date="2017" name="Genome Announc.">
        <title>Draft Genome Sequence of Terrimicrobium sacchariphilum NM-5T, a Facultative Anaerobic Soil Bacterium of the Class Spartobacteria.</title>
        <authorList>
            <person name="Qiu Y.L."/>
            <person name="Tourlousse D.M."/>
            <person name="Matsuura N."/>
            <person name="Ohashi A."/>
            <person name="Sekiguchi Y."/>
        </authorList>
    </citation>
    <scope>NUCLEOTIDE SEQUENCE [LARGE SCALE GENOMIC DNA]</scope>
    <source>
        <strain evidence="6">NM-5</strain>
    </source>
</reference>
<evidence type="ECO:0000259" key="4">
    <source>
        <dbReference type="PROSITE" id="PS50949"/>
    </source>
</evidence>
<dbReference type="SMART" id="SM00345">
    <property type="entry name" value="HTH_GNTR"/>
    <property type="match status" value="1"/>
</dbReference>
<dbReference type="Pfam" id="PF00392">
    <property type="entry name" value="GntR"/>
    <property type="match status" value="1"/>
</dbReference>
<evidence type="ECO:0000256" key="2">
    <source>
        <dbReference type="ARBA" id="ARBA00023125"/>
    </source>
</evidence>
<name>A0A146G6M1_TERSA</name>
<dbReference type="PANTHER" id="PTHR30146">
    <property type="entry name" value="LACI-RELATED TRANSCRIPTIONAL REPRESSOR"/>
    <property type="match status" value="1"/>
</dbReference>
<dbReference type="PROSITE" id="PS50949">
    <property type="entry name" value="HTH_GNTR"/>
    <property type="match status" value="1"/>
</dbReference>
<dbReference type="GO" id="GO:0003700">
    <property type="term" value="F:DNA-binding transcription factor activity"/>
    <property type="evidence" value="ECO:0007669"/>
    <property type="project" value="InterPro"/>
</dbReference>
<evidence type="ECO:0000313" key="5">
    <source>
        <dbReference type="EMBL" id="GAT32584.1"/>
    </source>
</evidence>
<dbReference type="InterPro" id="IPR046335">
    <property type="entry name" value="LacI/GalR-like_sensor"/>
</dbReference>
<organism evidence="5 6">
    <name type="scientific">Terrimicrobium sacchariphilum</name>
    <dbReference type="NCBI Taxonomy" id="690879"/>
    <lineage>
        <taxon>Bacteria</taxon>
        <taxon>Pseudomonadati</taxon>
        <taxon>Verrucomicrobiota</taxon>
        <taxon>Terrimicrobiia</taxon>
        <taxon>Terrimicrobiales</taxon>
        <taxon>Terrimicrobiaceae</taxon>
        <taxon>Terrimicrobium</taxon>
    </lineage>
</organism>
<evidence type="ECO:0000256" key="3">
    <source>
        <dbReference type="ARBA" id="ARBA00023163"/>
    </source>
</evidence>
<evidence type="ECO:0000256" key="1">
    <source>
        <dbReference type="ARBA" id="ARBA00023015"/>
    </source>
</evidence>
<dbReference type="GO" id="GO:0000976">
    <property type="term" value="F:transcription cis-regulatory region binding"/>
    <property type="evidence" value="ECO:0007669"/>
    <property type="project" value="TreeGrafter"/>
</dbReference>
<dbReference type="InterPro" id="IPR000524">
    <property type="entry name" value="Tscrpt_reg_HTH_GntR"/>
</dbReference>